<sequence length="249" mass="27400">MRYRPVVVRRTQDRRKNLRSRNLGGVTAATPTAPSPRHAKPRMRGVIHMWSFFLSFATGGTLVSMAATVSATAALATAIYGATVLGLFGVSALYHRRWWVTKRAHTMMKRLDHSMIFLFIAGTYTPFSLLAMDQPTGYIVLAVVWGGAVLGVGLKLLWPHAPRWLGTPIYIALGWVAVFVLPQLLAHAGVAALVLLLVGGLFYTVGAVFYATKWPNPWPGTFGHHEFFHAATVLAAICHYVAIWLAMYP</sequence>
<evidence type="ECO:0000256" key="1">
    <source>
        <dbReference type="ARBA" id="ARBA00004651"/>
    </source>
</evidence>
<evidence type="ECO:0000256" key="2">
    <source>
        <dbReference type="ARBA" id="ARBA00008488"/>
    </source>
</evidence>
<feature type="binding site" evidence="7">
    <location>
        <position position="95"/>
    </location>
    <ligand>
        <name>Zn(2+)</name>
        <dbReference type="ChEBI" id="CHEBI:29105"/>
    </ligand>
</feature>
<keyword evidence="4 9" id="KW-0812">Transmembrane</keyword>
<evidence type="ECO:0000256" key="4">
    <source>
        <dbReference type="ARBA" id="ARBA00022692"/>
    </source>
</evidence>
<dbReference type="GO" id="GO:0046872">
    <property type="term" value="F:metal ion binding"/>
    <property type="evidence" value="ECO:0007669"/>
    <property type="project" value="UniProtKB-KW"/>
</dbReference>
<keyword evidence="5 9" id="KW-1133">Transmembrane helix</keyword>
<dbReference type="NCBIfam" id="TIGR01065">
    <property type="entry name" value="hlyIII"/>
    <property type="match status" value="1"/>
</dbReference>
<evidence type="ECO:0000256" key="7">
    <source>
        <dbReference type="PIRSR" id="PIRSR604254-1"/>
    </source>
</evidence>
<name>A0A421AXI4_9PSEU</name>
<feature type="transmembrane region" description="Helical" evidence="9">
    <location>
        <begin position="47"/>
        <end position="67"/>
    </location>
</feature>
<keyword evidence="6 9" id="KW-0472">Membrane</keyword>
<comment type="caution">
    <text evidence="10">The sequence shown here is derived from an EMBL/GenBank/DDBJ whole genome shotgun (WGS) entry which is preliminary data.</text>
</comment>
<dbReference type="EMBL" id="RCDD01000006">
    <property type="protein sequence ID" value="RLK54555.1"/>
    <property type="molecule type" value="Genomic_DNA"/>
</dbReference>
<dbReference type="AlphaFoldDB" id="A0A421AXI4"/>
<accession>A0A421AXI4</accession>
<reference evidence="10 11" key="1">
    <citation type="submission" date="2018-10" db="EMBL/GenBank/DDBJ databases">
        <title>Genomic Encyclopedia of Archaeal and Bacterial Type Strains, Phase II (KMG-II): from individual species to whole genera.</title>
        <authorList>
            <person name="Goeker M."/>
        </authorList>
    </citation>
    <scope>NUCLEOTIDE SEQUENCE [LARGE SCALE GENOMIC DNA]</scope>
    <source>
        <strain evidence="10 11">DSM 45657</strain>
    </source>
</reference>
<feature type="binding site" evidence="7">
    <location>
        <position position="225"/>
    </location>
    <ligand>
        <name>Zn(2+)</name>
        <dbReference type="ChEBI" id="CHEBI:29105"/>
    </ligand>
</feature>
<dbReference type="InterPro" id="IPR004254">
    <property type="entry name" value="AdipoR/HlyIII-related"/>
</dbReference>
<dbReference type="PANTHER" id="PTHR20855:SF3">
    <property type="entry name" value="LD03007P"/>
    <property type="match status" value="1"/>
</dbReference>
<dbReference type="Pfam" id="PF03006">
    <property type="entry name" value="HlyIII"/>
    <property type="match status" value="1"/>
</dbReference>
<feature type="transmembrane region" description="Helical" evidence="9">
    <location>
        <begin position="165"/>
        <end position="185"/>
    </location>
</feature>
<feature type="transmembrane region" description="Helical" evidence="9">
    <location>
        <begin position="191"/>
        <end position="211"/>
    </location>
</feature>
<feature type="binding site" evidence="7">
    <location>
        <position position="229"/>
    </location>
    <ligand>
        <name>Zn(2+)</name>
        <dbReference type="ChEBI" id="CHEBI:29105"/>
    </ligand>
</feature>
<feature type="transmembrane region" description="Helical" evidence="9">
    <location>
        <begin position="115"/>
        <end position="132"/>
    </location>
</feature>
<gene>
    <name evidence="10" type="ORF">CLV68_5588</name>
</gene>
<dbReference type="PANTHER" id="PTHR20855">
    <property type="entry name" value="ADIPOR/PROGESTIN RECEPTOR-RELATED"/>
    <property type="match status" value="1"/>
</dbReference>
<proteinExistence type="inferred from homology"/>
<comment type="subcellular location">
    <subcellularLocation>
        <location evidence="1">Cell membrane</location>
        <topology evidence="1">Multi-pass membrane protein</topology>
    </subcellularLocation>
</comment>
<keyword evidence="7" id="KW-0479">Metal-binding</keyword>
<feature type="transmembrane region" description="Helical" evidence="9">
    <location>
        <begin position="73"/>
        <end position="94"/>
    </location>
</feature>
<feature type="transmembrane region" description="Helical" evidence="9">
    <location>
        <begin position="227"/>
        <end position="247"/>
    </location>
</feature>
<protein>
    <submittedName>
        <fullName evidence="10">Hemolysin III</fullName>
    </submittedName>
</protein>
<evidence type="ECO:0000256" key="8">
    <source>
        <dbReference type="SAM" id="MobiDB-lite"/>
    </source>
</evidence>
<organism evidence="10 11">
    <name type="scientific">Actinokineospora cianjurensis</name>
    <dbReference type="NCBI Taxonomy" id="585224"/>
    <lineage>
        <taxon>Bacteria</taxon>
        <taxon>Bacillati</taxon>
        <taxon>Actinomycetota</taxon>
        <taxon>Actinomycetes</taxon>
        <taxon>Pseudonocardiales</taxon>
        <taxon>Pseudonocardiaceae</taxon>
        <taxon>Actinokineospora</taxon>
    </lineage>
</organism>
<evidence type="ECO:0000313" key="11">
    <source>
        <dbReference type="Proteomes" id="UP000282454"/>
    </source>
</evidence>
<evidence type="ECO:0000256" key="3">
    <source>
        <dbReference type="ARBA" id="ARBA00022475"/>
    </source>
</evidence>
<evidence type="ECO:0000256" key="5">
    <source>
        <dbReference type="ARBA" id="ARBA00022989"/>
    </source>
</evidence>
<keyword evidence="3" id="KW-1003">Cell membrane</keyword>
<evidence type="ECO:0000256" key="9">
    <source>
        <dbReference type="SAM" id="Phobius"/>
    </source>
</evidence>
<dbReference type="InterPro" id="IPR005744">
    <property type="entry name" value="Hy-lIII"/>
</dbReference>
<comment type="similarity">
    <text evidence="2">Belongs to the UPF0073 (Hly-III) family.</text>
</comment>
<dbReference type="Proteomes" id="UP000282454">
    <property type="component" value="Unassembled WGS sequence"/>
</dbReference>
<dbReference type="GO" id="GO:0005886">
    <property type="term" value="C:plasma membrane"/>
    <property type="evidence" value="ECO:0007669"/>
    <property type="project" value="UniProtKB-SubCell"/>
</dbReference>
<keyword evidence="7" id="KW-0862">Zinc</keyword>
<evidence type="ECO:0000313" key="10">
    <source>
        <dbReference type="EMBL" id="RLK54555.1"/>
    </source>
</evidence>
<feature type="region of interest" description="Disordered" evidence="8">
    <location>
        <begin position="18"/>
        <end position="39"/>
    </location>
</feature>
<evidence type="ECO:0000256" key="6">
    <source>
        <dbReference type="ARBA" id="ARBA00023136"/>
    </source>
</evidence>
<keyword evidence="11" id="KW-1185">Reference proteome</keyword>
<feature type="transmembrane region" description="Helical" evidence="9">
    <location>
        <begin position="138"/>
        <end position="158"/>
    </location>
</feature>
<dbReference type="GO" id="GO:0140911">
    <property type="term" value="F:pore-forming activity"/>
    <property type="evidence" value="ECO:0007669"/>
    <property type="project" value="InterPro"/>
</dbReference>